<gene>
    <name evidence="9" type="ORF">CRM76_06580</name>
</gene>
<dbReference type="InterPro" id="IPR016191">
    <property type="entry name" value="Ribonuclease/ribotoxin"/>
</dbReference>
<dbReference type="GO" id="GO:0003723">
    <property type="term" value="F:RNA binding"/>
    <property type="evidence" value="ECO:0007669"/>
    <property type="project" value="UniProtKB-UniRule"/>
</dbReference>
<evidence type="ECO:0000256" key="6">
    <source>
        <dbReference type="ARBA" id="ARBA00022801"/>
    </source>
</evidence>
<feature type="active site" description="Proton donor" evidence="8">
    <location>
        <position position="141"/>
    </location>
</feature>
<dbReference type="Proteomes" id="UP000219788">
    <property type="component" value="Unassembled WGS sequence"/>
</dbReference>
<dbReference type="Gene3D" id="3.10.450.30">
    <property type="entry name" value="Microbial ribonucleases"/>
    <property type="match status" value="1"/>
</dbReference>
<dbReference type="EMBL" id="PDDV01000013">
    <property type="protein sequence ID" value="PEH71628.1"/>
    <property type="molecule type" value="Genomic_DNA"/>
</dbReference>
<protein>
    <recommendedName>
        <fullName evidence="3 7">Ribonuclease</fullName>
        <ecNumber evidence="7">3.1.27.-</ecNumber>
    </recommendedName>
</protein>
<keyword evidence="4 7" id="KW-0964">Secreted</keyword>
<proteinExistence type="inferred from homology"/>
<keyword evidence="6 7" id="KW-0378">Hydrolase</keyword>
<sequence length="149" mass="17105">MNKRFRRLVGLFLPLALLAAGALWWGPGAAQNNPAAQASISQLTRQERVVAYLQAHRQLPDYYITKRQARAAGWDPAKGNLCQVLPGRAIGGDRFANREGRLPQQADRIWREADVNYRCGRRQADRVLYSNDGLIYVTRDHYRHFIRME</sequence>
<evidence type="ECO:0000256" key="4">
    <source>
        <dbReference type="ARBA" id="ARBA00022525"/>
    </source>
</evidence>
<evidence type="ECO:0000256" key="5">
    <source>
        <dbReference type="ARBA" id="ARBA00022722"/>
    </source>
</evidence>
<reference evidence="10" key="1">
    <citation type="submission" date="2017-09" db="EMBL/GenBank/DDBJ databases">
        <title>FDA dAtabase for Regulatory Grade micrObial Sequences (FDA-ARGOS): Supporting development and validation of Infectious Disease Dx tests.</title>
        <authorList>
            <person name="Goldberg B."/>
            <person name="Campos J."/>
            <person name="Tallon L."/>
            <person name="Sadzewicz L."/>
            <person name="Ott S."/>
            <person name="Zhao X."/>
            <person name="Nagaraj S."/>
            <person name="Vavikolanu K."/>
            <person name="Aluvathingal J."/>
            <person name="Nadendla S."/>
            <person name="Geyer C."/>
            <person name="Sichtig H."/>
        </authorList>
    </citation>
    <scope>NUCLEOTIDE SEQUENCE [LARGE SCALE GENOMIC DNA]</scope>
    <source>
        <strain evidence="10">FDAARGOS_370</strain>
    </source>
</reference>
<dbReference type="RefSeq" id="WP_035600438.1">
    <property type="nucleotide sequence ID" value="NZ_AP028090.1"/>
</dbReference>
<evidence type="ECO:0000256" key="1">
    <source>
        <dbReference type="ARBA" id="ARBA00004613"/>
    </source>
</evidence>
<comment type="subcellular location">
    <subcellularLocation>
        <location evidence="1 7">Secreted</location>
    </subcellularLocation>
</comment>
<dbReference type="STRING" id="636.AAW15_02190"/>
<dbReference type="PIRSF" id="PIRSF001013">
    <property type="entry name" value="Barnase"/>
    <property type="match status" value="1"/>
</dbReference>
<feature type="active site" description="Proton acceptor" evidence="8">
    <location>
        <position position="112"/>
    </location>
</feature>
<dbReference type="GO" id="GO:0004521">
    <property type="term" value="F:RNA endonuclease activity"/>
    <property type="evidence" value="ECO:0007669"/>
    <property type="project" value="UniProtKB-UniRule"/>
</dbReference>
<dbReference type="GeneID" id="93125266"/>
<comment type="similarity">
    <text evidence="2 7">Belongs to the ribonuclease N1/T1 family.</text>
</comment>
<dbReference type="InterPro" id="IPR000026">
    <property type="entry name" value="N1-like"/>
</dbReference>
<organism evidence="9 10">
    <name type="scientific">Edwardsiella tarda</name>
    <dbReference type="NCBI Taxonomy" id="636"/>
    <lineage>
        <taxon>Bacteria</taxon>
        <taxon>Pseudomonadati</taxon>
        <taxon>Pseudomonadota</taxon>
        <taxon>Gammaproteobacteria</taxon>
        <taxon>Enterobacterales</taxon>
        <taxon>Hafniaceae</taxon>
        <taxon>Edwardsiella</taxon>
    </lineage>
</organism>
<evidence type="ECO:0000256" key="7">
    <source>
        <dbReference type="PIRNR" id="PIRNR001013"/>
    </source>
</evidence>
<evidence type="ECO:0000256" key="8">
    <source>
        <dbReference type="PIRSR" id="PIRSR001013-1"/>
    </source>
</evidence>
<dbReference type="InterPro" id="IPR001887">
    <property type="entry name" value="Barnase"/>
</dbReference>
<dbReference type="OrthoDB" id="5326845at2"/>
<comment type="caution">
    <text evidence="9">The sequence shown here is derived from an EMBL/GenBank/DDBJ whole genome shotgun (WGS) entry which is preliminary data.</text>
</comment>
<dbReference type="SUPFAM" id="SSF53933">
    <property type="entry name" value="Microbial ribonucleases"/>
    <property type="match status" value="1"/>
</dbReference>
<dbReference type="GO" id="GO:0005576">
    <property type="term" value="C:extracellular region"/>
    <property type="evidence" value="ECO:0007669"/>
    <property type="project" value="UniProtKB-SubCell"/>
</dbReference>
<evidence type="ECO:0000313" key="9">
    <source>
        <dbReference type="EMBL" id="PEH71628.1"/>
    </source>
</evidence>
<name>A0A2A7U022_EDWTA</name>
<keyword evidence="5 7" id="KW-0540">Nuclease</keyword>
<evidence type="ECO:0000256" key="2">
    <source>
        <dbReference type="ARBA" id="ARBA00009006"/>
    </source>
</evidence>
<keyword evidence="7" id="KW-0255">Endonuclease</keyword>
<evidence type="ECO:0000256" key="3">
    <source>
        <dbReference type="ARBA" id="ARBA00022214"/>
    </source>
</evidence>
<evidence type="ECO:0000313" key="10">
    <source>
        <dbReference type="Proteomes" id="UP000219788"/>
    </source>
</evidence>
<dbReference type="EC" id="3.1.27.-" evidence="7"/>
<dbReference type="PRINTS" id="PR00117">
    <property type="entry name" value="BARNASE"/>
</dbReference>
<accession>A0A2A7U022</accession>
<dbReference type="AlphaFoldDB" id="A0A2A7U022"/>
<dbReference type="Pfam" id="PF00545">
    <property type="entry name" value="Ribonuclease"/>
    <property type="match status" value="1"/>
</dbReference>
<dbReference type="GO" id="GO:0016787">
    <property type="term" value="F:hydrolase activity"/>
    <property type="evidence" value="ECO:0007669"/>
    <property type="project" value="UniProtKB-KW"/>
</dbReference>